<dbReference type="Gene3D" id="3.30.70.1350">
    <property type="entry name" value="Cation efflux protein, cytoplasmic domain"/>
    <property type="match status" value="1"/>
</dbReference>
<dbReference type="Pfam" id="PF01545">
    <property type="entry name" value="Cation_efflux"/>
    <property type="match status" value="1"/>
</dbReference>
<feature type="domain" description="Cation efflux protein transmembrane" evidence="8">
    <location>
        <begin position="17"/>
        <end position="209"/>
    </location>
</feature>
<evidence type="ECO:0000313" key="11">
    <source>
        <dbReference type="Proteomes" id="UP000325255"/>
    </source>
</evidence>
<keyword evidence="5 7" id="KW-1133">Transmembrane helix</keyword>
<dbReference type="InterPro" id="IPR002524">
    <property type="entry name" value="Cation_efflux"/>
</dbReference>
<evidence type="ECO:0000256" key="7">
    <source>
        <dbReference type="SAM" id="Phobius"/>
    </source>
</evidence>
<evidence type="ECO:0000259" key="9">
    <source>
        <dbReference type="Pfam" id="PF16916"/>
    </source>
</evidence>
<dbReference type="PANTHER" id="PTHR43840:SF15">
    <property type="entry name" value="MITOCHONDRIAL METAL TRANSPORTER 1-RELATED"/>
    <property type="match status" value="1"/>
</dbReference>
<feature type="transmembrane region" description="Helical" evidence="7">
    <location>
        <begin position="81"/>
        <end position="100"/>
    </location>
</feature>
<dbReference type="EMBL" id="VWPK01000040">
    <property type="protein sequence ID" value="KAA5610000.1"/>
    <property type="molecule type" value="Genomic_DNA"/>
</dbReference>
<dbReference type="GO" id="GO:0008324">
    <property type="term" value="F:monoatomic cation transmembrane transporter activity"/>
    <property type="evidence" value="ECO:0007669"/>
    <property type="project" value="InterPro"/>
</dbReference>
<evidence type="ECO:0000256" key="2">
    <source>
        <dbReference type="ARBA" id="ARBA00008114"/>
    </source>
</evidence>
<keyword evidence="6 7" id="KW-0472">Membrane</keyword>
<dbReference type="Gene3D" id="1.20.1510.10">
    <property type="entry name" value="Cation efflux protein transmembrane domain"/>
    <property type="match status" value="1"/>
</dbReference>
<gene>
    <name evidence="10" type="primary">mamM</name>
    <name evidence="10" type="ORF">F1189_21630</name>
</gene>
<dbReference type="NCBIfam" id="TIGR01297">
    <property type="entry name" value="CDF"/>
    <property type="match status" value="1"/>
</dbReference>
<proteinExistence type="inferred from homology"/>
<dbReference type="NCBIfam" id="NF033615">
    <property type="entry name" value="CDF_MamM"/>
    <property type="match status" value="1"/>
</dbReference>
<dbReference type="InterPro" id="IPR050291">
    <property type="entry name" value="CDF_Transporter"/>
</dbReference>
<dbReference type="InterPro" id="IPR058533">
    <property type="entry name" value="Cation_efflux_TM"/>
</dbReference>
<dbReference type="GO" id="GO:0016020">
    <property type="term" value="C:membrane"/>
    <property type="evidence" value="ECO:0007669"/>
    <property type="project" value="UniProtKB-SubCell"/>
</dbReference>
<feature type="domain" description="Cation efflux protein cytoplasmic" evidence="9">
    <location>
        <begin position="219"/>
        <end position="289"/>
    </location>
</feature>
<dbReference type="SUPFAM" id="SSF161111">
    <property type="entry name" value="Cation efflux protein transmembrane domain-like"/>
    <property type="match status" value="1"/>
</dbReference>
<dbReference type="AlphaFoldDB" id="A0A5M6IP15"/>
<evidence type="ECO:0000256" key="4">
    <source>
        <dbReference type="ARBA" id="ARBA00022692"/>
    </source>
</evidence>
<dbReference type="OrthoDB" id="9806522at2"/>
<keyword evidence="11" id="KW-1185">Reference proteome</keyword>
<evidence type="ECO:0000256" key="3">
    <source>
        <dbReference type="ARBA" id="ARBA00022448"/>
    </source>
</evidence>
<evidence type="ECO:0000256" key="5">
    <source>
        <dbReference type="ARBA" id="ARBA00022989"/>
    </source>
</evidence>
<dbReference type="InterPro" id="IPR027469">
    <property type="entry name" value="Cation_efflux_TMD_sf"/>
</dbReference>
<feature type="transmembrane region" description="Helical" evidence="7">
    <location>
        <begin position="40"/>
        <end position="61"/>
    </location>
</feature>
<evidence type="ECO:0000313" key="10">
    <source>
        <dbReference type="EMBL" id="KAA5610000.1"/>
    </source>
</evidence>
<organism evidence="10 11">
    <name type="scientific">Rhodovastum atsumiense</name>
    <dbReference type="NCBI Taxonomy" id="504468"/>
    <lineage>
        <taxon>Bacteria</taxon>
        <taxon>Pseudomonadati</taxon>
        <taxon>Pseudomonadota</taxon>
        <taxon>Alphaproteobacteria</taxon>
        <taxon>Acetobacterales</taxon>
        <taxon>Acetobacteraceae</taxon>
        <taxon>Rhodovastum</taxon>
    </lineage>
</organism>
<accession>A0A5M6IP15</accession>
<dbReference type="InterPro" id="IPR053502">
    <property type="entry name" value="Magnetosome_CDF-Related"/>
</dbReference>
<evidence type="ECO:0000256" key="6">
    <source>
        <dbReference type="ARBA" id="ARBA00023136"/>
    </source>
</evidence>
<keyword evidence="3" id="KW-0813">Transport</keyword>
<feature type="transmembrane region" description="Helical" evidence="7">
    <location>
        <begin position="160"/>
        <end position="178"/>
    </location>
</feature>
<comment type="similarity">
    <text evidence="2">Belongs to the cation diffusion facilitator (CDF) transporter (TC 2.A.4) family.</text>
</comment>
<dbReference type="PANTHER" id="PTHR43840">
    <property type="entry name" value="MITOCHONDRIAL METAL TRANSPORTER 1-RELATED"/>
    <property type="match status" value="1"/>
</dbReference>
<dbReference type="Proteomes" id="UP000325255">
    <property type="component" value="Unassembled WGS sequence"/>
</dbReference>
<feature type="transmembrane region" description="Helical" evidence="7">
    <location>
        <begin position="120"/>
        <end position="139"/>
    </location>
</feature>
<evidence type="ECO:0000259" key="8">
    <source>
        <dbReference type="Pfam" id="PF01545"/>
    </source>
</evidence>
<evidence type="ECO:0000256" key="1">
    <source>
        <dbReference type="ARBA" id="ARBA00004141"/>
    </source>
</evidence>
<comment type="subcellular location">
    <subcellularLocation>
        <location evidence="1">Membrane</location>
        <topology evidence="1">Multi-pass membrane protein</topology>
    </subcellularLocation>
</comment>
<dbReference type="SUPFAM" id="SSF160240">
    <property type="entry name" value="Cation efflux protein cytoplasmic domain-like"/>
    <property type="match status" value="1"/>
</dbReference>
<comment type="caution">
    <text evidence="10">The sequence shown here is derived from an EMBL/GenBank/DDBJ whole genome shotgun (WGS) entry which is preliminary data.</text>
</comment>
<dbReference type="InterPro" id="IPR036837">
    <property type="entry name" value="Cation_efflux_CTD_sf"/>
</dbReference>
<dbReference type="InterPro" id="IPR027470">
    <property type="entry name" value="Cation_efflux_CTD"/>
</dbReference>
<dbReference type="Pfam" id="PF16916">
    <property type="entry name" value="ZT_dimer"/>
    <property type="match status" value="1"/>
</dbReference>
<sequence>MRYRNCLTCSKYIGWFGLAGNFALFLMNLLVGLVAGSQALVVGAMYALKDMATSVFVVVGVTLGRKPLDREHPYGHGKIEFIMSLVFGLVLLFLAVYLLYHAVNTLLVVEHHVAPRLIAVWAAFVSVLAYVYGFYYASCVAIESNSPVVRIMARHHHSDAITAGVAGLGIVAAHLFGLPWIDTVVAFFEALDLSLLGFKVFWDSSKGLLDRGLDPGMRAVIHGVVGATEGVREVKSLRTRLVGHQIWSEIVIGVDADMTVEQAHGICEQVKRRVAERVRHIGSLTVDAEICEAEIGKNRELHSQWRSGLARLPSVAGEG</sequence>
<dbReference type="RefSeq" id="WP_150042962.1">
    <property type="nucleotide sequence ID" value="NZ_OW485601.1"/>
</dbReference>
<feature type="transmembrane region" description="Helical" evidence="7">
    <location>
        <begin position="12"/>
        <end position="34"/>
    </location>
</feature>
<name>A0A5M6IP15_9PROT</name>
<reference evidence="10 11" key="1">
    <citation type="submission" date="2019-09" db="EMBL/GenBank/DDBJ databases">
        <title>Genome sequence of Rhodovastum atsumiense, a diverse member of the Acetobacteraceae family of non-sulfur purple photosynthetic bacteria.</title>
        <authorList>
            <person name="Meyer T."/>
            <person name="Kyndt J."/>
        </authorList>
    </citation>
    <scope>NUCLEOTIDE SEQUENCE [LARGE SCALE GENOMIC DNA]</scope>
    <source>
        <strain evidence="10 11">DSM 21279</strain>
    </source>
</reference>
<keyword evidence="4 7" id="KW-0812">Transmembrane</keyword>
<protein>
    <submittedName>
        <fullName evidence="10">Magnetosome biogenesis CDF transporter MamM</fullName>
    </submittedName>
</protein>